<organism evidence="1 2">
    <name type="scientific">Eretmocerus hayati</name>
    <dbReference type="NCBI Taxonomy" id="131215"/>
    <lineage>
        <taxon>Eukaryota</taxon>
        <taxon>Metazoa</taxon>
        <taxon>Ecdysozoa</taxon>
        <taxon>Arthropoda</taxon>
        <taxon>Hexapoda</taxon>
        <taxon>Insecta</taxon>
        <taxon>Pterygota</taxon>
        <taxon>Neoptera</taxon>
        <taxon>Endopterygota</taxon>
        <taxon>Hymenoptera</taxon>
        <taxon>Apocrita</taxon>
        <taxon>Proctotrupomorpha</taxon>
        <taxon>Chalcidoidea</taxon>
        <taxon>Aphelinidae</taxon>
        <taxon>Aphelininae</taxon>
        <taxon>Eretmocerus</taxon>
    </lineage>
</organism>
<comment type="caution">
    <text evidence="1">The sequence shown here is derived from an EMBL/GenBank/DDBJ whole genome shotgun (WGS) entry which is preliminary data.</text>
</comment>
<evidence type="ECO:0000313" key="2">
    <source>
        <dbReference type="Proteomes" id="UP001239111"/>
    </source>
</evidence>
<evidence type="ECO:0000313" key="1">
    <source>
        <dbReference type="EMBL" id="KAJ8671197.1"/>
    </source>
</evidence>
<gene>
    <name evidence="1" type="ORF">QAD02_002456</name>
</gene>
<sequence length="427" mass="48734">MPREKHDAWVGHDEIEVPNARPGQRKKKARCQQCSKILCGITAQNLTDHKVECNKKSRSANVLSRALLSDLDRNSVGIIRSCAQKTSSGANEDPETVEMVQLRRDPRLKRLLYFCIDFGIDFDQLIESSHSENSFQALDNSFKIPRKLEILKNILPKAISDFRKEMHSSEYRDYMVAVIDYDSNFNYLASFAITNQGKYILMGVGAIKRNSSEYVSPELEQEISAFLDQSVVLIRNQLGIAIKYVMHAGTTGLERVGFAGDSSYHRFTSIYDICEELLKNHGGLVVDNSESLRTSEIYFNSLEKGQEKTKSQNYSIASAIEDIFELVDKNILSVNKNAMVAINRLLSPVFLAENYLHCTHKGHYFHEFDAYKKVLNTFMRKECPKDAYDAFGEYKDSKDYFDMDPADLLSDPIDFWEKAKMHSKSLS</sequence>
<protein>
    <submittedName>
        <fullName evidence="1">Uncharacterized protein</fullName>
    </submittedName>
</protein>
<dbReference type="EMBL" id="CM056743">
    <property type="protein sequence ID" value="KAJ8671197.1"/>
    <property type="molecule type" value="Genomic_DNA"/>
</dbReference>
<reference evidence="1" key="1">
    <citation type="submission" date="2023-04" db="EMBL/GenBank/DDBJ databases">
        <title>A chromosome-level genome assembly of the parasitoid wasp Eretmocerus hayati.</title>
        <authorList>
            <person name="Zhong Y."/>
            <person name="Liu S."/>
            <person name="Liu Y."/>
        </authorList>
    </citation>
    <scope>NUCLEOTIDE SEQUENCE</scope>
    <source>
        <strain evidence="1">ZJU_SS_LIU_2023</strain>
    </source>
</reference>
<accession>A0ACC2NJB0</accession>
<dbReference type="Proteomes" id="UP001239111">
    <property type="component" value="Chromosome 3"/>
</dbReference>
<proteinExistence type="predicted"/>
<keyword evidence="2" id="KW-1185">Reference proteome</keyword>
<name>A0ACC2NJB0_9HYME</name>